<dbReference type="AlphaFoldDB" id="A0A4Z0RBI5"/>
<dbReference type="EMBL" id="SPQQ01000002">
    <property type="protein sequence ID" value="TGE39363.1"/>
    <property type="molecule type" value="Genomic_DNA"/>
</dbReference>
<feature type="binding site" evidence="2">
    <location>
        <position position="176"/>
    </location>
    <ligand>
        <name>Zn(2+)</name>
        <dbReference type="ChEBI" id="CHEBI:29105"/>
    </ligand>
</feature>
<dbReference type="Gene3D" id="3.40.50.1220">
    <property type="entry name" value="TPP-binding domain"/>
    <property type="match status" value="1"/>
</dbReference>
<comment type="caution">
    <text evidence="4">The sequence shown here is derived from an EMBL/GenBank/DDBJ whole genome shotgun (WGS) entry which is preliminary data.</text>
</comment>
<dbReference type="SUPFAM" id="SSF52467">
    <property type="entry name" value="DHS-like NAD/FAD-binding domain"/>
    <property type="match status" value="1"/>
</dbReference>
<name>A0A4Z0RBI5_9FIRM</name>
<dbReference type="Proteomes" id="UP000298460">
    <property type="component" value="Unassembled WGS sequence"/>
</dbReference>
<evidence type="ECO:0000313" key="4">
    <source>
        <dbReference type="EMBL" id="TGE39363.1"/>
    </source>
</evidence>
<proteinExistence type="predicted"/>
<accession>A0A4Z0RBI5</accession>
<dbReference type="OrthoDB" id="394960at2"/>
<feature type="domain" description="Deacetylase sirtuin-type" evidence="3">
    <location>
        <begin position="1"/>
        <end position="281"/>
    </location>
</feature>
<dbReference type="PROSITE" id="PS50305">
    <property type="entry name" value="SIRTUIN"/>
    <property type="match status" value="1"/>
</dbReference>
<organism evidence="4 5">
    <name type="scientific">Desulfosporosinus fructosivorans</name>
    <dbReference type="NCBI Taxonomy" id="2018669"/>
    <lineage>
        <taxon>Bacteria</taxon>
        <taxon>Bacillati</taxon>
        <taxon>Bacillota</taxon>
        <taxon>Clostridia</taxon>
        <taxon>Eubacteriales</taxon>
        <taxon>Desulfitobacteriaceae</taxon>
        <taxon>Desulfosporosinus</taxon>
    </lineage>
</organism>
<gene>
    <name evidence="4" type="ORF">E4K67_08000</name>
</gene>
<dbReference type="InterPro" id="IPR026590">
    <property type="entry name" value="Ssirtuin_cat_dom"/>
</dbReference>
<dbReference type="InterPro" id="IPR029035">
    <property type="entry name" value="DHS-like_NAD/FAD-binding_dom"/>
</dbReference>
<keyword evidence="2" id="KW-0479">Metal-binding</keyword>
<evidence type="ECO:0000256" key="1">
    <source>
        <dbReference type="ARBA" id="ARBA00023027"/>
    </source>
</evidence>
<protein>
    <submittedName>
        <fullName evidence="4">Sir2 silent information regulator family NAD-dependent deacetylase</fullName>
    </submittedName>
</protein>
<evidence type="ECO:0000313" key="5">
    <source>
        <dbReference type="Proteomes" id="UP000298460"/>
    </source>
</evidence>
<keyword evidence="1" id="KW-0520">NAD</keyword>
<keyword evidence="5" id="KW-1185">Reference proteome</keyword>
<evidence type="ECO:0000256" key="2">
    <source>
        <dbReference type="PROSITE-ProRule" id="PRU00236"/>
    </source>
</evidence>
<evidence type="ECO:0000259" key="3">
    <source>
        <dbReference type="PROSITE" id="PS50305"/>
    </source>
</evidence>
<keyword evidence="2" id="KW-0862">Zinc</keyword>
<dbReference type="GO" id="GO:0046872">
    <property type="term" value="F:metal ion binding"/>
    <property type="evidence" value="ECO:0007669"/>
    <property type="project" value="UniProtKB-KW"/>
</dbReference>
<dbReference type="RefSeq" id="WP_135545858.1">
    <property type="nucleotide sequence ID" value="NZ_SPQQ01000002.1"/>
</dbReference>
<comment type="caution">
    <text evidence="2">Lacks conserved residue(s) required for the propagation of feature annotation.</text>
</comment>
<sequence length="297" mass="34281">MYDYEQRLNAAKEVILDADYILIGGGSGLSAAAGLTYSGKRFTDNFADFIEKYGLEDMYAASFYPFKTDEELWAHWARHIDVNRFSQPATQLYRDLLVLVQDKQYFVLTTNVESQFAKAGFPQEKIFATQGDYAYLQCAKGCHDKLCYNEDLVKQMLRETHNCQIPTTLVPKCPVCGEAMDVNLRHNEFFVQDEAWYEAAKHYETFLKKSTGKRIVYLELGVGFNTPTIIRFPFEQMTYQNPKATLVRINKDYPKGAKENVTRTVAFDEDMAKITEYLLEENHARHLEPMARLCKVQ</sequence>
<feature type="binding site" evidence="2">
    <location>
        <position position="173"/>
    </location>
    <ligand>
        <name>Zn(2+)</name>
        <dbReference type="ChEBI" id="CHEBI:29105"/>
    </ligand>
</feature>
<feature type="binding site" evidence="2">
    <location>
        <position position="138"/>
    </location>
    <ligand>
        <name>Zn(2+)</name>
        <dbReference type="ChEBI" id="CHEBI:29105"/>
    </ligand>
</feature>
<feature type="binding site" evidence="2">
    <location>
        <position position="142"/>
    </location>
    <ligand>
        <name>Zn(2+)</name>
        <dbReference type="ChEBI" id="CHEBI:29105"/>
    </ligand>
</feature>
<reference evidence="4 5" key="1">
    <citation type="submission" date="2019-03" db="EMBL/GenBank/DDBJ databases">
        <title>Draft Genome Sequence of Desulfosporosinus fructosivorans Strain 63.6F, Isolated from Marine Sediment in the Baltic Sea.</title>
        <authorList>
            <person name="Hausmann B."/>
            <person name="Vandieken V."/>
            <person name="Pjevac P."/>
            <person name="Schreck K."/>
            <person name="Herbold C.W."/>
            <person name="Loy A."/>
        </authorList>
    </citation>
    <scope>NUCLEOTIDE SEQUENCE [LARGE SCALE GENOMIC DNA]</scope>
    <source>
        <strain evidence="4 5">63.6F</strain>
    </source>
</reference>